<protein>
    <submittedName>
        <fullName evidence="1">Uncharacterized protein</fullName>
    </submittedName>
</protein>
<dbReference type="EMBL" id="BDIP01000924">
    <property type="protein sequence ID" value="GIQ83099.1"/>
    <property type="molecule type" value="Genomic_DNA"/>
</dbReference>
<reference evidence="1 2" key="1">
    <citation type="journal article" date="2018" name="PLoS ONE">
        <title>The draft genome of Kipferlia bialata reveals reductive genome evolution in fornicate parasites.</title>
        <authorList>
            <person name="Tanifuji G."/>
            <person name="Takabayashi S."/>
            <person name="Kume K."/>
            <person name="Takagi M."/>
            <person name="Nakayama T."/>
            <person name="Kamikawa R."/>
            <person name="Inagaki Y."/>
            <person name="Hashimoto T."/>
        </authorList>
    </citation>
    <scope>NUCLEOTIDE SEQUENCE [LARGE SCALE GENOMIC DNA]</scope>
    <source>
        <strain evidence="1">NY0173</strain>
    </source>
</reference>
<evidence type="ECO:0000313" key="2">
    <source>
        <dbReference type="Proteomes" id="UP000265618"/>
    </source>
</evidence>
<organism evidence="1 2">
    <name type="scientific">Kipferlia bialata</name>
    <dbReference type="NCBI Taxonomy" id="797122"/>
    <lineage>
        <taxon>Eukaryota</taxon>
        <taxon>Metamonada</taxon>
        <taxon>Carpediemonas-like organisms</taxon>
        <taxon>Kipferlia</taxon>
    </lineage>
</organism>
<dbReference type="InterPro" id="IPR011043">
    <property type="entry name" value="Gal_Oxase/kelch_b-propeller"/>
</dbReference>
<dbReference type="SUPFAM" id="SSF50965">
    <property type="entry name" value="Galactose oxidase, central domain"/>
    <property type="match status" value="1"/>
</dbReference>
<name>A0A9K3GGI6_9EUKA</name>
<accession>A0A9K3GGI6</accession>
<dbReference type="InterPro" id="IPR015915">
    <property type="entry name" value="Kelch-typ_b-propeller"/>
</dbReference>
<comment type="caution">
    <text evidence="1">The sequence shown here is derived from an EMBL/GenBank/DDBJ whole genome shotgun (WGS) entry which is preliminary data.</text>
</comment>
<keyword evidence="2" id="KW-1185">Reference proteome</keyword>
<evidence type="ECO:0000313" key="1">
    <source>
        <dbReference type="EMBL" id="GIQ83099.1"/>
    </source>
</evidence>
<dbReference type="Proteomes" id="UP000265618">
    <property type="component" value="Unassembled WGS sequence"/>
</dbReference>
<dbReference type="OrthoDB" id="45365at2759"/>
<gene>
    <name evidence="1" type="ORF">KIPB_004359</name>
</gene>
<feature type="non-terminal residue" evidence="1">
    <location>
        <position position="1"/>
    </location>
</feature>
<dbReference type="Gene3D" id="2.120.10.80">
    <property type="entry name" value="Kelch-type beta propeller"/>
    <property type="match status" value="1"/>
</dbReference>
<dbReference type="AlphaFoldDB" id="A0A9K3GGI6"/>
<proteinExistence type="predicted"/>
<sequence>MVVSAKATLPPSPPVCAKGLSQDTPNSECDAVCDDTYYSCTDEFDVCEAAYGVCVAQCDLAHPEVSWTSIPDFGAPPARRMGSLFLKDNTEDNEKLILFGGSDTISYYGDVWYFNVIEQNNVKANTWYKAPVR</sequence>